<dbReference type="EMBL" id="JXJN01008075">
    <property type="status" value="NOT_ANNOTATED_CDS"/>
    <property type="molecule type" value="Genomic_DNA"/>
</dbReference>
<accession>A0A1B0B3V8</accession>
<evidence type="ECO:0000313" key="3">
    <source>
        <dbReference type="EnsemblMetazoa" id="GPPI017971-PA"/>
    </source>
</evidence>
<evidence type="ECO:0000256" key="1">
    <source>
        <dbReference type="SAM" id="Phobius"/>
    </source>
</evidence>
<feature type="transmembrane region" description="Helical" evidence="1">
    <location>
        <begin position="89"/>
        <end position="109"/>
    </location>
</feature>
<dbReference type="VEuPathDB" id="VectorBase:GPPI017971"/>
<keyword evidence="2" id="KW-0732">Signal</keyword>
<evidence type="ECO:0000313" key="4">
    <source>
        <dbReference type="Proteomes" id="UP000092460"/>
    </source>
</evidence>
<reference evidence="3" key="2">
    <citation type="submission" date="2020-05" db="UniProtKB">
        <authorList>
            <consortium name="EnsemblMetazoa"/>
        </authorList>
    </citation>
    <scope>IDENTIFICATION</scope>
    <source>
        <strain evidence="3">IAEA</strain>
    </source>
</reference>
<dbReference type="Proteomes" id="UP000092460">
    <property type="component" value="Unassembled WGS sequence"/>
</dbReference>
<keyword evidence="4" id="KW-1185">Reference proteome</keyword>
<name>A0A1B0B3V8_9MUSC</name>
<evidence type="ECO:0008006" key="5">
    <source>
        <dbReference type="Google" id="ProtNLM"/>
    </source>
</evidence>
<protein>
    <recommendedName>
        <fullName evidence="5">Secreted protein</fullName>
    </recommendedName>
</protein>
<dbReference type="AlphaFoldDB" id="A0A1B0B3V8"/>
<feature type="signal peptide" evidence="2">
    <location>
        <begin position="1"/>
        <end position="16"/>
    </location>
</feature>
<feature type="chain" id="PRO_5008404457" description="Secreted protein" evidence="2">
    <location>
        <begin position="17"/>
        <end position="159"/>
    </location>
</feature>
<organism evidence="3 4">
    <name type="scientific">Glossina palpalis gambiensis</name>
    <dbReference type="NCBI Taxonomy" id="67801"/>
    <lineage>
        <taxon>Eukaryota</taxon>
        <taxon>Metazoa</taxon>
        <taxon>Ecdysozoa</taxon>
        <taxon>Arthropoda</taxon>
        <taxon>Hexapoda</taxon>
        <taxon>Insecta</taxon>
        <taxon>Pterygota</taxon>
        <taxon>Neoptera</taxon>
        <taxon>Endopterygota</taxon>
        <taxon>Diptera</taxon>
        <taxon>Brachycera</taxon>
        <taxon>Muscomorpha</taxon>
        <taxon>Hippoboscoidea</taxon>
        <taxon>Glossinidae</taxon>
        <taxon>Glossina</taxon>
    </lineage>
</organism>
<keyword evidence="1" id="KW-1133">Transmembrane helix</keyword>
<dbReference type="EnsemblMetazoa" id="GPPI017971-RA">
    <property type="protein sequence ID" value="GPPI017971-PA"/>
    <property type="gene ID" value="GPPI017971"/>
</dbReference>
<reference evidence="4" key="1">
    <citation type="submission" date="2015-01" db="EMBL/GenBank/DDBJ databases">
        <authorList>
            <person name="Aksoy S."/>
            <person name="Warren W."/>
            <person name="Wilson R.K."/>
        </authorList>
    </citation>
    <scope>NUCLEOTIDE SEQUENCE [LARGE SCALE GENOMIC DNA]</scope>
    <source>
        <strain evidence="4">IAEA</strain>
    </source>
</reference>
<keyword evidence="1" id="KW-0812">Transmembrane</keyword>
<evidence type="ECO:0000256" key="2">
    <source>
        <dbReference type="SAM" id="SignalP"/>
    </source>
</evidence>
<sequence length="159" mass="18354">MLMMMMMMMMMIGNKMNEFALPACCLMPYNVIELKDASVGEIAVNCPPPPPTFLCLSRQIRLIAMNTFRKVKIVLRCIKTNMKLISYIMLIYSMGMYQTVAILHMQIVYIVNSEISYFATLAAINELTLRYVCYMKQKKLKLQFNIKVLQNVTVHISVC</sequence>
<proteinExistence type="predicted"/>
<keyword evidence="1" id="KW-0472">Membrane</keyword>
<feature type="transmembrane region" description="Helical" evidence="1">
    <location>
        <begin position="115"/>
        <end position="133"/>
    </location>
</feature>